<evidence type="ECO:0000313" key="3">
    <source>
        <dbReference type="EMBL" id="TFJ94259.1"/>
    </source>
</evidence>
<organism evidence="3 4">
    <name type="scientific">Lentibacillus salicampi</name>
    <dbReference type="NCBI Taxonomy" id="175306"/>
    <lineage>
        <taxon>Bacteria</taxon>
        <taxon>Bacillati</taxon>
        <taxon>Bacillota</taxon>
        <taxon>Bacilli</taxon>
        <taxon>Bacillales</taxon>
        <taxon>Bacillaceae</taxon>
        <taxon>Lentibacillus</taxon>
    </lineage>
</organism>
<dbReference type="OrthoDB" id="147067at2"/>
<dbReference type="Pfam" id="PF14502">
    <property type="entry name" value="HTH_41"/>
    <property type="match status" value="1"/>
</dbReference>
<dbReference type="SUPFAM" id="SSF46785">
    <property type="entry name" value="Winged helix' DNA-binding domain"/>
    <property type="match status" value="1"/>
</dbReference>
<feature type="domain" description="YhfZ helix-turn-helix" evidence="1">
    <location>
        <begin position="21"/>
        <end position="67"/>
    </location>
</feature>
<keyword evidence="4" id="KW-1185">Reference proteome</keyword>
<dbReference type="InterPro" id="IPR036388">
    <property type="entry name" value="WH-like_DNA-bd_sf"/>
</dbReference>
<dbReference type="InterPro" id="IPR041444">
    <property type="entry name" value="HTH_41"/>
</dbReference>
<evidence type="ECO:0000313" key="4">
    <source>
        <dbReference type="Proteomes" id="UP000298484"/>
    </source>
</evidence>
<dbReference type="Gene3D" id="1.10.10.10">
    <property type="entry name" value="Winged helix-like DNA-binding domain superfamily/Winged helix DNA-binding domain"/>
    <property type="match status" value="1"/>
</dbReference>
<dbReference type="Gene3D" id="3.40.190.10">
    <property type="entry name" value="Periplasmic binding protein-like II"/>
    <property type="match status" value="2"/>
</dbReference>
<name>A0A4Y9AEE4_9BACI</name>
<dbReference type="InterPro" id="IPR032791">
    <property type="entry name" value="YhfZ_C"/>
</dbReference>
<comment type="caution">
    <text evidence="3">The sequence shown here is derived from an EMBL/GenBank/DDBJ whole genome shotgun (WGS) entry which is preliminary data.</text>
</comment>
<proteinExistence type="predicted"/>
<dbReference type="NCBIfam" id="NF041241">
    <property type="entry name" value="YhfZ_full"/>
    <property type="match status" value="1"/>
</dbReference>
<feature type="domain" description="Uncharacterised protein YhfZ C-terminal" evidence="2">
    <location>
        <begin position="71"/>
        <end position="302"/>
    </location>
</feature>
<evidence type="ECO:0000259" key="1">
    <source>
        <dbReference type="Pfam" id="PF14502"/>
    </source>
</evidence>
<dbReference type="Pfam" id="PF14503">
    <property type="entry name" value="YhfZ_C"/>
    <property type="match status" value="1"/>
</dbReference>
<dbReference type="AlphaFoldDB" id="A0A4Y9AEE4"/>
<accession>A0A4Y9AEE4</accession>
<reference evidence="3 4" key="1">
    <citation type="submission" date="2019-03" db="EMBL/GenBank/DDBJ databases">
        <title>Genome sequence of Lentibacillus salicampi ATCC BAA-719.</title>
        <authorList>
            <person name="Maclea K.S."/>
            <person name="Simoes Junior M."/>
        </authorList>
    </citation>
    <scope>NUCLEOTIDE SEQUENCE [LARGE SCALE GENOMIC DNA]</scope>
    <source>
        <strain evidence="3 4">ATCC BAA-719</strain>
    </source>
</reference>
<dbReference type="EMBL" id="SRHY01000002">
    <property type="protein sequence ID" value="TFJ94259.1"/>
    <property type="molecule type" value="Genomic_DNA"/>
</dbReference>
<dbReference type="Proteomes" id="UP000298484">
    <property type="component" value="Unassembled WGS sequence"/>
</dbReference>
<dbReference type="InterPro" id="IPR036390">
    <property type="entry name" value="WH_DNA-bd_sf"/>
</dbReference>
<dbReference type="RefSeq" id="WP_135108574.1">
    <property type="nucleotide sequence ID" value="NZ_SRHY01000002.1"/>
</dbReference>
<protein>
    <submittedName>
        <fullName evidence="3">GntR family transcriptional regulator</fullName>
    </submittedName>
</protein>
<gene>
    <name evidence="3" type="ORF">E4U82_03105</name>
</gene>
<sequence length="304" mass="33477">MHHRYGTVAIDLARRLLTLSEGDRMDPIGKLATEFGTGRGTIQSAFKLLADDGALQLESLGKRGSFIKKLDRSILLEKAELTAIIGAMPVAYSTHFQGLATGLNQTFLESDIPLILAMLRGSKNRIHFLKSGRCDFIITSRLTWEGIQQDKALRLLFTFGPGSNIENQVLIMAENNDEKEITDGMRVGIDSSSNDHMRLTLQECEGKSVQLVEMSYGQSLQKLLAGEIDATVWDAGAGFHRPPPSLKVLPLTRRNVESDANTEAVLIVRSDSGALQDLISQLIDPQEVIAMQRKVIAHEVPPIF</sequence>
<dbReference type="SUPFAM" id="SSF53850">
    <property type="entry name" value="Periplasmic binding protein-like II"/>
    <property type="match status" value="1"/>
</dbReference>
<evidence type="ECO:0000259" key="2">
    <source>
        <dbReference type="Pfam" id="PF14503"/>
    </source>
</evidence>